<evidence type="ECO:0000313" key="1">
    <source>
        <dbReference type="EMBL" id="ORZ01320.1"/>
    </source>
</evidence>
<dbReference type="InParanoid" id="A0A1X2HPK1"/>
<keyword evidence="2" id="KW-1185">Reference proteome</keyword>
<comment type="caution">
    <text evidence="1">The sequence shown here is derived from an EMBL/GenBank/DDBJ whole genome shotgun (WGS) entry which is preliminary data.</text>
</comment>
<proteinExistence type="predicted"/>
<dbReference type="AlphaFoldDB" id="A0A1X2HPK1"/>
<protein>
    <submittedName>
        <fullName evidence="1">Uncharacterized protein</fullName>
    </submittedName>
</protein>
<organism evidence="1 2">
    <name type="scientific">Syncephalastrum racemosum</name>
    <name type="common">Filamentous fungus</name>
    <dbReference type="NCBI Taxonomy" id="13706"/>
    <lineage>
        <taxon>Eukaryota</taxon>
        <taxon>Fungi</taxon>
        <taxon>Fungi incertae sedis</taxon>
        <taxon>Mucoromycota</taxon>
        <taxon>Mucoromycotina</taxon>
        <taxon>Mucoromycetes</taxon>
        <taxon>Mucorales</taxon>
        <taxon>Syncephalastraceae</taxon>
        <taxon>Syncephalastrum</taxon>
    </lineage>
</organism>
<dbReference type="EMBL" id="MCGN01000002">
    <property type="protein sequence ID" value="ORZ01320.1"/>
    <property type="molecule type" value="Genomic_DNA"/>
</dbReference>
<sequence length="96" mass="11437">MYLLPIGSLESQENGICKEWRYRFLRPMLFRRLPRHCFGASIFVIFPRHFWSSFNPQSCMTVPLPQQLLVHLVSEKILLFGWSLTLCTSPRHDHNY</sequence>
<reference evidence="1 2" key="1">
    <citation type="submission" date="2016-07" db="EMBL/GenBank/DDBJ databases">
        <title>Pervasive Adenine N6-methylation of Active Genes in Fungi.</title>
        <authorList>
            <consortium name="DOE Joint Genome Institute"/>
            <person name="Mondo S.J."/>
            <person name="Dannebaum R.O."/>
            <person name="Kuo R.C."/>
            <person name="Labutti K."/>
            <person name="Haridas S."/>
            <person name="Kuo A."/>
            <person name="Salamov A."/>
            <person name="Ahrendt S.R."/>
            <person name="Lipzen A."/>
            <person name="Sullivan W."/>
            <person name="Andreopoulos W.B."/>
            <person name="Clum A."/>
            <person name="Lindquist E."/>
            <person name="Daum C."/>
            <person name="Ramamoorthy G.K."/>
            <person name="Gryganskyi A."/>
            <person name="Culley D."/>
            <person name="Magnuson J.K."/>
            <person name="James T.Y."/>
            <person name="O'Malley M.A."/>
            <person name="Stajich J.E."/>
            <person name="Spatafora J.W."/>
            <person name="Visel A."/>
            <person name="Grigoriev I.V."/>
        </authorList>
    </citation>
    <scope>NUCLEOTIDE SEQUENCE [LARGE SCALE GENOMIC DNA]</scope>
    <source>
        <strain evidence="1 2">NRRL 2496</strain>
    </source>
</reference>
<gene>
    <name evidence="1" type="ORF">BCR43DRAFT_486747</name>
</gene>
<accession>A0A1X2HPK1</accession>
<dbReference type="Proteomes" id="UP000242180">
    <property type="component" value="Unassembled WGS sequence"/>
</dbReference>
<evidence type="ECO:0000313" key="2">
    <source>
        <dbReference type="Proteomes" id="UP000242180"/>
    </source>
</evidence>
<name>A0A1X2HPK1_SYNRA</name>